<dbReference type="UniPathway" id="UPA00252"/>
<comment type="similarity">
    <text evidence="2 9">Belongs to the ferrochelatase family.</text>
</comment>
<dbReference type="OrthoDB" id="596770at2"/>
<evidence type="ECO:0000313" key="10">
    <source>
        <dbReference type="EMBL" id="ACF42814.1"/>
    </source>
</evidence>
<keyword evidence="5" id="KW-0350">Heme biosynthesis</keyword>
<dbReference type="HOGENOM" id="CLU_813023_0_0_10"/>
<keyword evidence="6" id="KW-0456">Lyase</keyword>
<reference evidence="10 11" key="1">
    <citation type="submission" date="2008-06" db="EMBL/GenBank/DDBJ databases">
        <title>Complete sequence of Pelodictyon phaeoclathratiforme BU-1.</title>
        <authorList>
            <consortium name="US DOE Joint Genome Institute"/>
            <person name="Lucas S."/>
            <person name="Copeland A."/>
            <person name="Lapidus A."/>
            <person name="Glavina del Rio T."/>
            <person name="Dalin E."/>
            <person name="Tice H."/>
            <person name="Bruce D."/>
            <person name="Goodwin L."/>
            <person name="Pitluck S."/>
            <person name="Schmutz J."/>
            <person name="Larimer F."/>
            <person name="Land M."/>
            <person name="Hauser L."/>
            <person name="Kyrpides N."/>
            <person name="Mikhailova N."/>
            <person name="Liu Z."/>
            <person name="Li T."/>
            <person name="Zhao F."/>
            <person name="Overmann J."/>
            <person name="Bryant D.A."/>
            <person name="Richardson P."/>
        </authorList>
    </citation>
    <scope>NUCLEOTIDE SEQUENCE [LARGE SCALE GENOMIC DNA]</scope>
    <source>
        <strain evidence="11">DSM 5477 / BU-1</strain>
    </source>
</reference>
<dbReference type="PANTHER" id="PTHR11108">
    <property type="entry name" value="FERROCHELATASE"/>
    <property type="match status" value="1"/>
</dbReference>
<dbReference type="Pfam" id="PF00762">
    <property type="entry name" value="Ferrochelatase"/>
    <property type="match status" value="1"/>
</dbReference>
<dbReference type="STRING" id="324925.Ppha_0488"/>
<proteinExistence type="inferred from homology"/>
<dbReference type="CDD" id="cd00419">
    <property type="entry name" value="Ferrochelatase_C"/>
    <property type="match status" value="1"/>
</dbReference>
<dbReference type="GO" id="GO:0006783">
    <property type="term" value="P:heme biosynthetic process"/>
    <property type="evidence" value="ECO:0007669"/>
    <property type="project" value="UniProtKB-KW"/>
</dbReference>
<dbReference type="KEGG" id="pph:Ppha_0488"/>
<evidence type="ECO:0000256" key="3">
    <source>
        <dbReference type="ARBA" id="ARBA00013215"/>
    </source>
</evidence>
<evidence type="ECO:0000256" key="1">
    <source>
        <dbReference type="ARBA" id="ARBA00004744"/>
    </source>
</evidence>
<dbReference type="Proteomes" id="UP000002724">
    <property type="component" value="Chromosome"/>
</dbReference>
<dbReference type="eggNOG" id="COG0276">
    <property type="taxonomic scope" value="Bacteria"/>
</dbReference>
<dbReference type="PANTHER" id="PTHR11108:SF1">
    <property type="entry name" value="FERROCHELATASE, MITOCHONDRIAL"/>
    <property type="match status" value="1"/>
</dbReference>
<evidence type="ECO:0000313" key="11">
    <source>
        <dbReference type="Proteomes" id="UP000002724"/>
    </source>
</evidence>
<dbReference type="EMBL" id="CP001110">
    <property type="protein sequence ID" value="ACF42814.1"/>
    <property type="molecule type" value="Genomic_DNA"/>
</dbReference>
<comment type="catalytic activity">
    <reaction evidence="8">
        <text>Fe-coproporphyrin III + 2 H(+) = coproporphyrin III + Fe(2+)</text>
        <dbReference type="Rhea" id="RHEA:49572"/>
        <dbReference type="ChEBI" id="CHEBI:15378"/>
        <dbReference type="ChEBI" id="CHEBI:29033"/>
        <dbReference type="ChEBI" id="CHEBI:68438"/>
        <dbReference type="ChEBI" id="CHEBI:131725"/>
        <dbReference type="EC" id="4.99.1.9"/>
    </reaction>
    <physiologicalReaction direction="right-to-left" evidence="8">
        <dbReference type="Rhea" id="RHEA:49574"/>
    </physiologicalReaction>
</comment>
<evidence type="ECO:0000256" key="4">
    <source>
        <dbReference type="ARBA" id="ARBA00023004"/>
    </source>
</evidence>
<sequence>MRQREKIAVILAAHGEAETTRFIENYRVASHTLAHAALVMPIPKPLQRAIALTSSLKKKLRATADTQASPQNSITRDQAAALQRQLNHSPAAALFDFEVHAAFSASPPYVEHVMEQTRSSDAQVIVSMAPIDSSLSCGLICSCLANSRKAEELGKVKVLSRFWNDEQLYSIYCDHLFEQRSLRQAPGSEAQTLLLLFHGTLVADTKGNTPQFRTGLDETRHFARRLQQLIEEDPRNPYSRIETVYLNHNVGGEWTKPSFEESCAKLRQNGAGSVDLFAGGYFADGNETIHRAAELAATASVKNVTSIPCINSTPAFTAWLTARVIEAARQLRGLR</sequence>
<organism evidence="10 11">
    <name type="scientific">Pelodictyon phaeoclathratiforme (strain DSM 5477 / BU-1)</name>
    <dbReference type="NCBI Taxonomy" id="324925"/>
    <lineage>
        <taxon>Bacteria</taxon>
        <taxon>Pseudomonadati</taxon>
        <taxon>Chlorobiota</taxon>
        <taxon>Chlorobiia</taxon>
        <taxon>Chlorobiales</taxon>
        <taxon>Chlorobiaceae</taxon>
        <taxon>Chlorobium/Pelodictyon group</taxon>
        <taxon>Pelodictyon</taxon>
    </lineage>
</organism>
<dbReference type="AlphaFoldDB" id="B4SCY0"/>
<evidence type="ECO:0000256" key="6">
    <source>
        <dbReference type="ARBA" id="ARBA00023239"/>
    </source>
</evidence>
<evidence type="ECO:0000256" key="5">
    <source>
        <dbReference type="ARBA" id="ARBA00023133"/>
    </source>
</evidence>
<dbReference type="SUPFAM" id="SSF53800">
    <property type="entry name" value="Chelatase"/>
    <property type="match status" value="1"/>
</dbReference>
<dbReference type="InterPro" id="IPR033659">
    <property type="entry name" value="Ferrochelatase_N"/>
</dbReference>
<comment type="pathway">
    <text evidence="1">Porphyrin-containing compound metabolism; protoheme biosynthesis.</text>
</comment>
<gene>
    <name evidence="10" type="ordered locus">Ppha_0488</name>
</gene>
<protein>
    <recommendedName>
        <fullName evidence="3">coproporphyrin ferrochelatase</fullName>
        <ecNumber evidence="3">4.99.1.9</ecNumber>
    </recommendedName>
</protein>
<accession>B4SCY0</accession>
<dbReference type="InterPro" id="IPR001015">
    <property type="entry name" value="Ferrochelatase"/>
</dbReference>
<dbReference type="Gene3D" id="3.40.50.1400">
    <property type="match status" value="1"/>
</dbReference>
<evidence type="ECO:0000256" key="2">
    <source>
        <dbReference type="ARBA" id="ARBA00007718"/>
    </source>
</evidence>
<dbReference type="InterPro" id="IPR033644">
    <property type="entry name" value="Ferrochelatase_C"/>
</dbReference>
<evidence type="ECO:0000256" key="9">
    <source>
        <dbReference type="RuleBase" id="RU004185"/>
    </source>
</evidence>
<dbReference type="GO" id="GO:0004325">
    <property type="term" value="F:ferrochelatase activity"/>
    <property type="evidence" value="ECO:0007669"/>
    <property type="project" value="InterPro"/>
</dbReference>
<dbReference type="EC" id="4.99.1.9" evidence="3"/>
<keyword evidence="11" id="KW-1185">Reference proteome</keyword>
<keyword evidence="7" id="KW-0627">Porphyrin biosynthesis</keyword>
<evidence type="ECO:0000256" key="8">
    <source>
        <dbReference type="ARBA" id="ARBA00024536"/>
    </source>
</evidence>
<dbReference type="RefSeq" id="WP_012507309.1">
    <property type="nucleotide sequence ID" value="NC_011060.1"/>
</dbReference>
<name>B4SCY0_PELPB</name>
<evidence type="ECO:0000256" key="7">
    <source>
        <dbReference type="ARBA" id="ARBA00023244"/>
    </source>
</evidence>
<keyword evidence="4" id="KW-0408">Iron</keyword>
<dbReference type="CDD" id="cd03411">
    <property type="entry name" value="Ferrochelatase_N"/>
    <property type="match status" value="1"/>
</dbReference>